<evidence type="ECO:0000256" key="6">
    <source>
        <dbReference type="ARBA" id="ARBA00022729"/>
    </source>
</evidence>
<evidence type="ECO:0000256" key="7">
    <source>
        <dbReference type="ARBA" id="ARBA00022824"/>
    </source>
</evidence>
<organism evidence="11 12">
    <name type="scientific">Cutaneotrichosporon spelunceum</name>
    <dbReference type="NCBI Taxonomy" id="1672016"/>
    <lineage>
        <taxon>Eukaryota</taxon>
        <taxon>Fungi</taxon>
        <taxon>Dikarya</taxon>
        <taxon>Basidiomycota</taxon>
        <taxon>Agaricomycotina</taxon>
        <taxon>Tremellomycetes</taxon>
        <taxon>Trichosporonales</taxon>
        <taxon>Trichosporonaceae</taxon>
        <taxon>Cutaneotrichosporon</taxon>
    </lineage>
</organism>
<evidence type="ECO:0000256" key="5">
    <source>
        <dbReference type="ARBA" id="ARBA00022692"/>
    </source>
</evidence>
<evidence type="ECO:0000256" key="8">
    <source>
        <dbReference type="ARBA" id="ARBA00022989"/>
    </source>
</evidence>
<dbReference type="GO" id="GO:0008250">
    <property type="term" value="C:oligosaccharyltransferase complex"/>
    <property type="evidence" value="ECO:0007669"/>
    <property type="project" value="UniProtKB-UniRule"/>
</dbReference>
<accession>A0AAD3TWQ6</accession>
<comment type="similarity">
    <text evidence="4 10">Belongs to the OST1 family.</text>
</comment>
<dbReference type="Pfam" id="PF04597">
    <property type="entry name" value="Ribophorin_I"/>
    <property type="match status" value="1"/>
</dbReference>
<name>A0AAD3TWQ6_9TREE</name>
<evidence type="ECO:0000256" key="2">
    <source>
        <dbReference type="ARBA" id="ARBA00004115"/>
    </source>
</evidence>
<dbReference type="PANTHER" id="PTHR21049:SF0">
    <property type="entry name" value="DOLICHYL-DIPHOSPHOOLIGOSACCHARIDE--PROTEIN GLYCOSYLTRANSFERASE SUBUNIT 1"/>
    <property type="match status" value="1"/>
</dbReference>
<feature type="transmembrane region" description="Helical" evidence="10">
    <location>
        <begin position="449"/>
        <end position="469"/>
    </location>
</feature>
<protein>
    <recommendedName>
        <fullName evidence="10">Dolichyl-diphosphooligosaccharide--protein glycosyltransferase subunit 1</fullName>
    </recommendedName>
</protein>
<evidence type="ECO:0000256" key="4">
    <source>
        <dbReference type="ARBA" id="ARBA00008905"/>
    </source>
</evidence>
<evidence type="ECO:0000256" key="3">
    <source>
        <dbReference type="ARBA" id="ARBA00004922"/>
    </source>
</evidence>
<keyword evidence="8 10" id="KW-1133">Transmembrane helix</keyword>
<keyword evidence="9 10" id="KW-0472">Membrane</keyword>
<sequence length="488" mass="53878">MRLLPFLTLIPAALARAARHLETGAAPQVFVNTAVARTVDLGRSTTLVTTQYNVKALSDDPGAYILALGADGEAEPAWYEVLVGGKVVAVEVDRLGDAPAAVVPVGKMGKDETVTISLNVIATNTTRPLPESIEQREPQFMLWESATTLVDSAYTSDVERIKIRAPTPMILSHGKVPKTYVRDSDITKSSSTITLGPFYGVPPTVGKDSKAEQTSFYVHYETREPVVGIRNLKRAAEVSYWGNNLNIQDEVELFNAGPKLKGQFSRLVHQQSRFHAGTPAQVLSEFTLRLPPSSHGVYYYDVIGNVSTSRFRPGQAAVAKKRAVEGTLELRPRYPILGGWNYSFTVGWDMPLSENLHTDSDRAVLEVPFLTPLKGVVVDKEEFTIILPEGATDVQVATPFAVDSIEYSTHRTYLDTIGRPKVTITKRIVTENHALPVYVTYSYPLRARFSKPIAVGAVAASALTLFMLLRRVNYKIEEEEEKKEEKRD</sequence>
<comment type="subcellular location">
    <subcellularLocation>
        <location evidence="2 10">Endoplasmic reticulum membrane</location>
        <topology evidence="2 10">Single-pass type I membrane protein</topology>
    </subcellularLocation>
</comment>
<keyword evidence="7 10" id="KW-0256">Endoplasmic reticulum</keyword>
<comment type="subunit">
    <text evidence="10">Component of the oligosaccharyltransferase (OST) complex.</text>
</comment>
<reference evidence="11" key="2">
    <citation type="submission" date="2023-06" db="EMBL/GenBank/DDBJ databases">
        <authorList>
            <person name="Kobayashi Y."/>
            <person name="Kayamori A."/>
            <person name="Aoki K."/>
            <person name="Shiwa Y."/>
            <person name="Fujita N."/>
            <person name="Sugita T."/>
            <person name="Iwasaki W."/>
            <person name="Tanaka N."/>
            <person name="Takashima M."/>
        </authorList>
    </citation>
    <scope>NUCLEOTIDE SEQUENCE</scope>
    <source>
        <strain evidence="11">HIS016</strain>
    </source>
</reference>
<dbReference type="PANTHER" id="PTHR21049">
    <property type="entry name" value="RIBOPHORIN I"/>
    <property type="match status" value="1"/>
</dbReference>
<comment type="pathway">
    <text evidence="3 10">Protein modification; protein glycosylation.</text>
</comment>
<reference evidence="11" key="1">
    <citation type="journal article" date="2023" name="BMC Genomics">
        <title>Chromosome-level genome assemblies of Cutaneotrichosporon spp. (Trichosporonales, Basidiomycota) reveal imbalanced evolution between nucleotide sequences and chromosome synteny.</title>
        <authorList>
            <person name="Kobayashi Y."/>
            <person name="Kayamori A."/>
            <person name="Aoki K."/>
            <person name="Shiwa Y."/>
            <person name="Matsutani M."/>
            <person name="Fujita N."/>
            <person name="Sugita T."/>
            <person name="Iwasaki W."/>
            <person name="Tanaka N."/>
            <person name="Takashima M."/>
        </authorList>
    </citation>
    <scope>NUCLEOTIDE SEQUENCE</scope>
    <source>
        <strain evidence="11">HIS016</strain>
    </source>
</reference>
<dbReference type="Proteomes" id="UP001222932">
    <property type="component" value="Unassembled WGS sequence"/>
</dbReference>
<feature type="signal peptide" evidence="10">
    <location>
        <begin position="1"/>
        <end position="17"/>
    </location>
</feature>
<comment type="caution">
    <text evidence="11">The sequence shown here is derived from an EMBL/GenBank/DDBJ whole genome shotgun (WGS) entry which is preliminary data.</text>
</comment>
<evidence type="ECO:0000256" key="1">
    <source>
        <dbReference type="ARBA" id="ARBA00002791"/>
    </source>
</evidence>
<dbReference type="EMBL" id="BTCM01000005">
    <property type="protein sequence ID" value="GMK58271.1"/>
    <property type="molecule type" value="Genomic_DNA"/>
</dbReference>
<dbReference type="AlphaFoldDB" id="A0AAD3TWQ6"/>
<evidence type="ECO:0000313" key="11">
    <source>
        <dbReference type="EMBL" id="GMK58271.1"/>
    </source>
</evidence>
<evidence type="ECO:0000313" key="12">
    <source>
        <dbReference type="Proteomes" id="UP001222932"/>
    </source>
</evidence>
<keyword evidence="5 10" id="KW-0812">Transmembrane</keyword>
<evidence type="ECO:0000256" key="9">
    <source>
        <dbReference type="ARBA" id="ARBA00023136"/>
    </source>
</evidence>
<dbReference type="InterPro" id="IPR007676">
    <property type="entry name" value="Ribophorin_I"/>
</dbReference>
<dbReference type="GO" id="GO:0018279">
    <property type="term" value="P:protein N-linked glycosylation via asparagine"/>
    <property type="evidence" value="ECO:0007669"/>
    <property type="project" value="TreeGrafter"/>
</dbReference>
<comment type="function">
    <text evidence="1 10">Subunit of the oligosaccharyl transferase (OST) complex that catalyzes the initial transfer of a defined glycan (Glc(3)Man(9)GlcNAc(2) in eukaryotes) from the lipid carrier dolichol-pyrophosphate to an asparagine residue within an Asn-X-Ser/Thr consensus motif in nascent polypeptide chains, the first step in protein N-glycosylation. N-glycosylation occurs cotranslationally and the complex associates with the Sec61 complex at the channel-forming translocon complex that mediates protein translocation across the endoplasmic reticulum (ER). All subunits are required for a maximal enzyme activity.</text>
</comment>
<evidence type="ECO:0000256" key="10">
    <source>
        <dbReference type="RuleBase" id="RU361143"/>
    </source>
</evidence>
<keyword evidence="6 10" id="KW-0732">Signal</keyword>
<gene>
    <name evidence="11" type="primary">OST1</name>
    <name evidence="11" type="ORF">CspeluHIS016_0503030</name>
</gene>
<keyword evidence="12" id="KW-1185">Reference proteome</keyword>
<feature type="chain" id="PRO_5041768093" description="Dolichyl-diphosphooligosaccharide--protein glycosyltransferase subunit 1" evidence="10">
    <location>
        <begin position="18"/>
        <end position="488"/>
    </location>
</feature>
<proteinExistence type="inferred from homology"/>